<dbReference type="PANTHER" id="PTHR10039">
    <property type="entry name" value="AMELOGENIN"/>
    <property type="match status" value="1"/>
</dbReference>
<organism evidence="3 4">
    <name type="scientific">Ramalina farinacea</name>
    <dbReference type="NCBI Taxonomy" id="258253"/>
    <lineage>
        <taxon>Eukaryota</taxon>
        <taxon>Fungi</taxon>
        <taxon>Dikarya</taxon>
        <taxon>Ascomycota</taxon>
        <taxon>Pezizomycotina</taxon>
        <taxon>Lecanoromycetes</taxon>
        <taxon>OSLEUM clade</taxon>
        <taxon>Lecanoromycetidae</taxon>
        <taxon>Lecanorales</taxon>
        <taxon>Lecanorineae</taxon>
        <taxon>Ramalinaceae</taxon>
        <taxon>Ramalina</taxon>
    </lineage>
</organism>
<feature type="domain" description="Nephrocystin 3-like N-terminal" evidence="2">
    <location>
        <begin position="151"/>
        <end position="315"/>
    </location>
</feature>
<dbReference type="SUPFAM" id="SSF52540">
    <property type="entry name" value="P-loop containing nucleoside triphosphate hydrolases"/>
    <property type="match status" value="1"/>
</dbReference>
<gene>
    <name evidence="3" type="ORF">OHK93_005393</name>
</gene>
<name>A0AA43QY78_9LECA</name>
<dbReference type="AlphaFoldDB" id="A0AA43QY78"/>
<comment type="caution">
    <text evidence="3">The sequence shown here is derived from an EMBL/GenBank/DDBJ whole genome shotgun (WGS) entry which is preliminary data.</text>
</comment>
<keyword evidence="4" id="KW-1185">Reference proteome</keyword>
<evidence type="ECO:0000313" key="4">
    <source>
        <dbReference type="Proteomes" id="UP001161017"/>
    </source>
</evidence>
<dbReference type="InterPro" id="IPR027417">
    <property type="entry name" value="P-loop_NTPase"/>
</dbReference>
<evidence type="ECO:0000256" key="1">
    <source>
        <dbReference type="ARBA" id="ARBA00022737"/>
    </source>
</evidence>
<dbReference type="EMBL" id="JAPUFD010000029">
    <property type="protein sequence ID" value="MDI1493601.1"/>
    <property type="molecule type" value="Genomic_DNA"/>
</dbReference>
<evidence type="ECO:0000313" key="3">
    <source>
        <dbReference type="EMBL" id="MDI1493601.1"/>
    </source>
</evidence>
<dbReference type="Gene3D" id="3.40.50.300">
    <property type="entry name" value="P-loop containing nucleotide triphosphate hydrolases"/>
    <property type="match status" value="1"/>
</dbReference>
<dbReference type="Proteomes" id="UP001161017">
    <property type="component" value="Unassembled WGS sequence"/>
</dbReference>
<sequence length="377" mass="42850">MFRHLEDALSSHTFEEKEESLVNSVGTSITNCNDLIRKLQDKYQKFAEVKEASPTLKDSFKLKGRQVAYPFRKPTLLKLDEDISKIQENVSFALNVLQLNDAQKLHKIVAEIQANVDSMRIQQIPRYLTDWLEAPDVTIDHNAARDKKFKNTGRWLIESPAFVTWLKEENSMIWVKGLPGSGKSILCSTAIEAVWQQRRGDSQIGVAFFYFTFNDSAKQDVSSMIRPLLLQLSSQLQDGHANLVQLYESHTFGLPPSTVLLDCLRNLILKFRHVYILVDALDESPRSGSQEAVLEAMETLRNWGLQGLHLFVTSRDERDIGLYLDVPTTRQITMQNREVADDIANFINGRLEDRIFKKLSPWGGKIREALTKGAGGV</sequence>
<dbReference type="PANTHER" id="PTHR10039:SF16">
    <property type="entry name" value="GPI INOSITOL-DEACYLASE"/>
    <property type="match status" value="1"/>
</dbReference>
<proteinExistence type="predicted"/>
<dbReference type="Pfam" id="PF24883">
    <property type="entry name" value="NPHP3_N"/>
    <property type="match status" value="1"/>
</dbReference>
<keyword evidence="1" id="KW-0677">Repeat</keyword>
<protein>
    <recommendedName>
        <fullName evidence="2">Nephrocystin 3-like N-terminal domain-containing protein</fullName>
    </recommendedName>
</protein>
<dbReference type="InterPro" id="IPR056884">
    <property type="entry name" value="NPHP3-like_N"/>
</dbReference>
<evidence type="ECO:0000259" key="2">
    <source>
        <dbReference type="Pfam" id="PF24883"/>
    </source>
</evidence>
<accession>A0AA43QY78</accession>
<reference evidence="3" key="1">
    <citation type="journal article" date="2023" name="Genome Biol. Evol.">
        <title>First Whole Genome Sequence and Flow Cytometry Genome Size Data for the Lichen-Forming Fungus Ramalina farinacea (Ascomycota).</title>
        <authorList>
            <person name="Llewellyn T."/>
            <person name="Mian S."/>
            <person name="Hill R."/>
            <person name="Leitch I.J."/>
            <person name="Gaya E."/>
        </authorList>
    </citation>
    <scope>NUCLEOTIDE SEQUENCE</scope>
    <source>
        <strain evidence="3">LIQ254RAFAR</strain>
    </source>
</reference>